<dbReference type="Gene3D" id="3.40.50.300">
    <property type="entry name" value="P-loop containing nucleotide triphosphate hydrolases"/>
    <property type="match status" value="1"/>
</dbReference>
<dbReference type="InterPro" id="IPR008995">
    <property type="entry name" value="Mo/tungstate-bd_C_term_dom"/>
</dbReference>
<reference evidence="5 6" key="1">
    <citation type="submission" date="2024-09" db="EMBL/GenBank/DDBJ databases">
        <authorList>
            <person name="Sun Q."/>
            <person name="Mori K."/>
        </authorList>
    </citation>
    <scope>NUCLEOTIDE SEQUENCE [LARGE SCALE GENOMIC DNA]</scope>
    <source>
        <strain evidence="5 6">JCM 11201</strain>
    </source>
</reference>
<dbReference type="InterPro" id="IPR027417">
    <property type="entry name" value="P-loop_NTPase"/>
</dbReference>
<dbReference type="PROSITE" id="PS50893">
    <property type="entry name" value="ABC_TRANSPORTER_2"/>
    <property type="match status" value="1"/>
</dbReference>
<comment type="caution">
    <text evidence="5">The sequence shown here is derived from an EMBL/GenBank/DDBJ whole genome shotgun (WGS) entry which is preliminary data.</text>
</comment>
<dbReference type="Proteomes" id="UP001589609">
    <property type="component" value="Unassembled WGS sequence"/>
</dbReference>
<dbReference type="PROSITE" id="PS00211">
    <property type="entry name" value="ABC_TRANSPORTER_1"/>
    <property type="match status" value="1"/>
</dbReference>
<dbReference type="SUPFAM" id="SSF52540">
    <property type="entry name" value="P-loop containing nucleoside triphosphate hydrolases"/>
    <property type="match status" value="1"/>
</dbReference>
<dbReference type="GO" id="GO:0005524">
    <property type="term" value="F:ATP binding"/>
    <property type="evidence" value="ECO:0007669"/>
    <property type="project" value="UniProtKB-KW"/>
</dbReference>
<dbReference type="InterPro" id="IPR003593">
    <property type="entry name" value="AAA+_ATPase"/>
</dbReference>
<dbReference type="InterPro" id="IPR040582">
    <property type="entry name" value="OB_MalK-like"/>
</dbReference>
<dbReference type="SMART" id="SM00382">
    <property type="entry name" value="AAA"/>
    <property type="match status" value="1"/>
</dbReference>
<evidence type="ECO:0000259" key="4">
    <source>
        <dbReference type="PROSITE" id="PS50893"/>
    </source>
</evidence>
<organism evidence="5 6">
    <name type="scientific">Ectobacillus funiculus</name>
    <dbReference type="NCBI Taxonomy" id="137993"/>
    <lineage>
        <taxon>Bacteria</taxon>
        <taxon>Bacillati</taxon>
        <taxon>Bacillota</taxon>
        <taxon>Bacilli</taxon>
        <taxon>Bacillales</taxon>
        <taxon>Bacillaceae</taxon>
        <taxon>Ectobacillus</taxon>
    </lineage>
</organism>
<proteinExistence type="predicted"/>
<dbReference type="Gene3D" id="2.40.50.100">
    <property type="match status" value="1"/>
</dbReference>
<keyword evidence="3 5" id="KW-0067">ATP-binding</keyword>
<dbReference type="CDD" id="cd03301">
    <property type="entry name" value="ABC_MalK_N"/>
    <property type="match status" value="1"/>
</dbReference>
<dbReference type="Gene3D" id="2.40.50.140">
    <property type="entry name" value="Nucleic acid-binding proteins"/>
    <property type="match status" value="1"/>
</dbReference>
<evidence type="ECO:0000256" key="2">
    <source>
        <dbReference type="ARBA" id="ARBA00022741"/>
    </source>
</evidence>
<dbReference type="SUPFAM" id="SSF50331">
    <property type="entry name" value="MOP-like"/>
    <property type="match status" value="1"/>
</dbReference>
<dbReference type="PANTHER" id="PTHR43875:SF1">
    <property type="entry name" value="OSMOPROTECTIVE COMPOUNDS UPTAKE ATP-BINDING PROTEIN GGTA"/>
    <property type="match status" value="1"/>
</dbReference>
<keyword evidence="1" id="KW-0813">Transport</keyword>
<keyword evidence="6" id="KW-1185">Reference proteome</keyword>
<evidence type="ECO:0000256" key="3">
    <source>
        <dbReference type="ARBA" id="ARBA00022840"/>
    </source>
</evidence>
<evidence type="ECO:0000313" key="5">
    <source>
        <dbReference type="EMBL" id="MFB9758982.1"/>
    </source>
</evidence>
<evidence type="ECO:0000256" key="1">
    <source>
        <dbReference type="ARBA" id="ARBA00022448"/>
    </source>
</evidence>
<dbReference type="InterPro" id="IPR017871">
    <property type="entry name" value="ABC_transporter-like_CS"/>
</dbReference>
<accession>A0ABV5WEE3</accession>
<dbReference type="InterPro" id="IPR015855">
    <property type="entry name" value="ABC_transpr_MalK-like"/>
</dbReference>
<name>A0ABV5WEE3_9BACI</name>
<feature type="domain" description="ABC transporter" evidence="4">
    <location>
        <begin position="3"/>
        <end position="234"/>
    </location>
</feature>
<dbReference type="InterPro" id="IPR047641">
    <property type="entry name" value="ABC_transpr_MalK/UgpC-like"/>
</dbReference>
<gene>
    <name evidence="5" type="ORF">ACFFMS_10970</name>
</gene>
<evidence type="ECO:0000313" key="6">
    <source>
        <dbReference type="Proteomes" id="UP001589609"/>
    </source>
</evidence>
<dbReference type="RefSeq" id="WP_379949271.1">
    <property type="nucleotide sequence ID" value="NZ_JBHMAF010000050.1"/>
</dbReference>
<dbReference type="InterPro" id="IPR012340">
    <property type="entry name" value="NA-bd_OB-fold"/>
</dbReference>
<protein>
    <submittedName>
        <fullName evidence="5">ABC transporter ATP-binding protein</fullName>
    </submittedName>
</protein>
<dbReference type="Pfam" id="PF00005">
    <property type="entry name" value="ABC_tran"/>
    <property type="match status" value="1"/>
</dbReference>
<keyword evidence="2" id="KW-0547">Nucleotide-binding</keyword>
<sequence>MKIELRNLTKSFNNKSNTINNLNLTIEDGEFVALLGPSGCGKSTTMLMIAGIYKPNSGEVYFDGQIVNDLEPKDRNIGMVFQSYALYPHMTVLDNIAFPLKQQKVAKEERYEQAKQTAEMVQLGHLLDRKPGQLSGGQQQRVALARAIVKKPKVLLLDEPLSNLDARLKIEMREEISRIQRELGITTILVTHDQEEAMTMAHRIAVMKEGHLIQYSNPMELYNKPKNYFVAQFVGTPPMNFLRGTLSSVDKKSNVRINELIIDVTDTLLDSYAGEKSQDVNVGIRPHDLKLENDGDICIEGTVSLIESIGHSQMVNVKVGNEYIRCFVEPNIKLEYGSAIMLTANIEAIHLFDAATGESLKKHNVETFIYN</sequence>
<dbReference type="PANTHER" id="PTHR43875">
    <property type="entry name" value="MALTODEXTRIN IMPORT ATP-BINDING PROTEIN MSMX"/>
    <property type="match status" value="1"/>
</dbReference>
<dbReference type="EMBL" id="JBHMAF010000050">
    <property type="protein sequence ID" value="MFB9758982.1"/>
    <property type="molecule type" value="Genomic_DNA"/>
</dbReference>
<dbReference type="InterPro" id="IPR003439">
    <property type="entry name" value="ABC_transporter-like_ATP-bd"/>
</dbReference>
<dbReference type="Pfam" id="PF17912">
    <property type="entry name" value="OB_MalK"/>
    <property type="match status" value="1"/>
</dbReference>